<evidence type="ECO:0000313" key="2">
    <source>
        <dbReference type="EMBL" id="CCX11405.1"/>
    </source>
</evidence>
<protein>
    <submittedName>
        <fullName evidence="2">Uncharacterized protein</fullName>
    </submittedName>
</protein>
<gene>
    <name evidence="2" type="ORF">PCON_10999</name>
</gene>
<feature type="region of interest" description="Disordered" evidence="1">
    <location>
        <begin position="203"/>
        <end position="234"/>
    </location>
</feature>
<name>U4L3U0_PYROM</name>
<dbReference type="EMBL" id="HF935614">
    <property type="protein sequence ID" value="CCX11405.1"/>
    <property type="molecule type" value="Genomic_DNA"/>
</dbReference>
<keyword evidence="3" id="KW-1185">Reference proteome</keyword>
<dbReference type="AlphaFoldDB" id="U4L3U0"/>
<evidence type="ECO:0000256" key="1">
    <source>
        <dbReference type="SAM" id="MobiDB-lite"/>
    </source>
</evidence>
<sequence>MSSPNANTTDSPGDSYYFRAPHLGDLNFQGPYHPTMYENLYSDTNPVPRYLRIFKTVNGVTEVLPNNEWVYPFDNGTNNPTSSPTLAATATSILPAGLPAPIPTHAASVPFAAPSQGPAMIAESLNPSVPATGPHTFIPRPSDIYQRPPHQGSWRNAARTAEICQMIANRRQEIARAEMQRQMDVANIVNNAVREYIESGGILEGFRDGDEDGDGEIKEAEKEEEKENDKEDEDEVCVLWERRGILWKEERDEAGKVVISLED</sequence>
<accession>U4L3U0</accession>
<proteinExistence type="predicted"/>
<dbReference type="OrthoDB" id="5495215at2759"/>
<feature type="compositionally biased region" description="Basic and acidic residues" evidence="1">
    <location>
        <begin position="215"/>
        <end position="229"/>
    </location>
</feature>
<organism evidence="2 3">
    <name type="scientific">Pyronema omphalodes (strain CBS 100304)</name>
    <name type="common">Pyronema confluens</name>
    <dbReference type="NCBI Taxonomy" id="1076935"/>
    <lineage>
        <taxon>Eukaryota</taxon>
        <taxon>Fungi</taxon>
        <taxon>Dikarya</taxon>
        <taxon>Ascomycota</taxon>
        <taxon>Pezizomycotina</taxon>
        <taxon>Pezizomycetes</taxon>
        <taxon>Pezizales</taxon>
        <taxon>Pyronemataceae</taxon>
        <taxon>Pyronema</taxon>
    </lineage>
</organism>
<evidence type="ECO:0000313" key="3">
    <source>
        <dbReference type="Proteomes" id="UP000018144"/>
    </source>
</evidence>
<dbReference type="Proteomes" id="UP000018144">
    <property type="component" value="Unassembled WGS sequence"/>
</dbReference>
<reference evidence="2 3" key="1">
    <citation type="journal article" date="2013" name="PLoS Genet.">
        <title>The genome and development-dependent transcriptomes of Pyronema confluens: a window into fungal evolution.</title>
        <authorList>
            <person name="Traeger S."/>
            <person name="Altegoer F."/>
            <person name="Freitag M."/>
            <person name="Gabaldon T."/>
            <person name="Kempken F."/>
            <person name="Kumar A."/>
            <person name="Marcet-Houben M."/>
            <person name="Poggeler S."/>
            <person name="Stajich J.E."/>
            <person name="Nowrousian M."/>
        </authorList>
    </citation>
    <scope>NUCLEOTIDE SEQUENCE [LARGE SCALE GENOMIC DNA]</scope>
    <source>
        <strain evidence="3">CBS 100304</strain>
        <tissue evidence="2">Vegetative mycelium</tissue>
    </source>
</reference>